<dbReference type="CDD" id="cd00067">
    <property type="entry name" value="GAL4"/>
    <property type="match status" value="1"/>
</dbReference>
<dbReference type="GO" id="GO:0005634">
    <property type="term" value="C:nucleus"/>
    <property type="evidence" value="ECO:0007669"/>
    <property type="project" value="UniProtKB-SubCell"/>
</dbReference>
<reference evidence="9" key="1">
    <citation type="submission" date="2021-03" db="EMBL/GenBank/DDBJ databases">
        <title>Revisited historic fungal species revealed as producer of novel bioactive compounds through whole genome sequencing and comparative genomics.</title>
        <authorList>
            <person name="Vignolle G.A."/>
            <person name="Hochenegger N."/>
            <person name="Mach R.L."/>
            <person name="Mach-Aigner A.R."/>
            <person name="Javad Rahimi M."/>
            <person name="Salim K.A."/>
            <person name="Chan C.M."/>
            <person name="Lim L.B.L."/>
            <person name="Cai F."/>
            <person name="Druzhinina I.S."/>
            <person name="U'Ren J.M."/>
            <person name="Derntl C."/>
        </authorList>
    </citation>
    <scope>NUCLEOTIDE SEQUENCE</scope>
    <source>
        <strain evidence="9">TUCIM 5799</strain>
    </source>
</reference>
<dbReference type="OrthoDB" id="4116913at2759"/>
<keyword evidence="6" id="KW-0539">Nucleus</keyword>
<evidence type="ECO:0000256" key="4">
    <source>
        <dbReference type="ARBA" id="ARBA00023125"/>
    </source>
</evidence>
<keyword evidence="3" id="KW-0805">Transcription regulation</keyword>
<gene>
    <name evidence="9" type="ORF">JX265_006652</name>
</gene>
<dbReference type="GO" id="GO:0006351">
    <property type="term" value="P:DNA-templated transcription"/>
    <property type="evidence" value="ECO:0007669"/>
    <property type="project" value="InterPro"/>
</dbReference>
<proteinExistence type="predicted"/>
<dbReference type="GO" id="GO:0003677">
    <property type="term" value="F:DNA binding"/>
    <property type="evidence" value="ECO:0007669"/>
    <property type="project" value="UniProtKB-KW"/>
</dbReference>
<feature type="domain" description="Zn(2)-C6 fungal-type" evidence="8">
    <location>
        <begin position="11"/>
        <end position="41"/>
    </location>
</feature>
<name>A0A9P9WLD5_9PEZI</name>
<dbReference type="SUPFAM" id="SSF57701">
    <property type="entry name" value="Zn2/Cys6 DNA-binding domain"/>
    <property type="match status" value="1"/>
</dbReference>
<dbReference type="PANTHER" id="PTHR46910">
    <property type="entry name" value="TRANSCRIPTION FACTOR PDR1"/>
    <property type="match status" value="1"/>
</dbReference>
<dbReference type="SMART" id="SM00906">
    <property type="entry name" value="Fungal_trans"/>
    <property type="match status" value="1"/>
</dbReference>
<dbReference type="PROSITE" id="PS50048">
    <property type="entry name" value="ZN2_CY6_FUNGAL_2"/>
    <property type="match status" value="1"/>
</dbReference>
<organism evidence="9 10">
    <name type="scientific">Neoarthrinium moseri</name>
    <dbReference type="NCBI Taxonomy" id="1658444"/>
    <lineage>
        <taxon>Eukaryota</taxon>
        <taxon>Fungi</taxon>
        <taxon>Dikarya</taxon>
        <taxon>Ascomycota</taxon>
        <taxon>Pezizomycotina</taxon>
        <taxon>Sordariomycetes</taxon>
        <taxon>Xylariomycetidae</taxon>
        <taxon>Amphisphaeriales</taxon>
        <taxon>Apiosporaceae</taxon>
        <taxon>Neoarthrinium</taxon>
    </lineage>
</organism>
<evidence type="ECO:0000256" key="1">
    <source>
        <dbReference type="ARBA" id="ARBA00004123"/>
    </source>
</evidence>
<dbReference type="CDD" id="cd12148">
    <property type="entry name" value="fungal_TF_MHR"/>
    <property type="match status" value="1"/>
</dbReference>
<dbReference type="InterPro" id="IPR050987">
    <property type="entry name" value="AtrR-like"/>
</dbReference>
<dbReference type="Proteomes" id="UP000829685">
    <property type="component" value="Unassembled WGS sequence"/>
</dbReference>
<dbReference type="GO" id="GO:0008270">
    <property type="term" value="F:zinc ion binding"/>
    <property type="evidence" value="ECO:0007669"/>
    <property type="project" value="InterPro"/>
</dbReference>
<evidence type="ECO:0000256" key="6">
    <source>
        <dbReference type="ARBA" id="ARBA00023242"/>
    </source>
</evidence>
<dbReference type="SMART" id="SM00066">
    <property type="entry name" value="GAL4"/>
    <property type="match status" value="1"/>
</dbReference>
<feature type="region of interest" description="Disordered" evidence="7">
    <location>
        <begin position="81"/>
        <end position="117"/>
    </location>
</feature>
<evidence type="ECO:0000256" key="3">
    <source>
        <dbReference type="ARBA" id="ARBA00023015"/>
    </source>
</evidence>
<dbReference type="EMBL" id="JAFIMR010000015">
    <property type="protein sequence ID" value="KAI1869562.1"/>
    <property type="molecule type" value="Genomic_DNA"/>
</dbReference>
<comment type="caution">
    <text evidence="9">The sequence shown here is derived from an EMBL/GenBank/DDBJ whole genome shotgun (WGS) entry which is preliminary data.</text>
</comment>
<keyword evidence="10" id="KW-1185">Reference proteome</keyword>
<keyword evidence="4" id="KW-0238">DNA-binding</keyword>
<dbReference type="InterPro" id="IPR036864">
    <property type="entry name" value="Zn2-C6_fun-type_DNA-bd_sf"/>
</dbReference>
<evidence type="ECO:0000256" key="7">
    <source>
        <dbReference type="SAM" id="MobiDB-lite"/>
    </source>
</evidence>
<dbReference type="GO" id="GO:0000981">
    <property type="term" value="F:DNA-binding transcription factor activity, RNA polymerase II-specific"/>
    <property type="evidence" value="ECO:0007669"/>
    <property type="project" value="InterPro"/>
</dbReference>
<dbReference type="AlphaFoldDB" id="A0A9P9WLD5"/>
<evidence type="ECO:0000256" key="2">
    <source>
        <dbReference type="ARBA" id="ARBA00022723"/>
    </source>
</evidence>
<accession>A0A9P9WLD5</accession>
<dbReference type="InterPro" id="IPR007219">
    <property type="entry name" value="XnlR_reg_dom"/>
</dbReference>
<comment type="subcellular location">
    <subcellularLocation>
        <location evidence="1">Nucleus</location>
    </subcellularLocation>
</comment>
<evidence type="ECO:0000256" key="5">
    <source>
        <dbReference type="ARBA" id="ARBA00023163"/>
    </source>
</evidence>
<evidence type="ECO:0000313" key="9">
    <source>
        <dbReference type="EMBL" id="KAI1869562.1"/>
    </source>
</evidence>
<sequence>MDKRANPRKRACDSCYKRKIQCDRDEPQCNWCKHHGLACTFNRPARVKKAAKKNKKGGEENNLSERIGRLEQLLAEKVTNLSPEPSEQASDFQDDLSLPLSHAGSTPGSASEAAPSDQLATGNFGKLHFAGHHLGEISSQVGIPLFSADGQKWLQSRTGERAAFPVLAAPLWHNQHRTHQDIILPLTHFDLPDRQVTEEYLSIFSSSHIRYVFPIVDAVLFRHTIDAAYSTSGNVSFLETTKSKSCIFSFLAVASLMSGKLDATPIDSEACAVKAQYLFPQAMLDPSVTALQIMFMQCMYHLFSGKFQMASMFHSVACRLLYMLGAHTQVNDLASTKPPTDGTEMEWRIRNHLRKYFWLCYTFDKDLALRTGHPPAIEDEHCDLNLPRGYHAGQIGKMRVDDDGTPFLPGDLFLSMIKSKAIKLLYSTEALRKSDAELLRAIRELDDELESWRMTIDPRFRPTLSCREDDFDVEPTANITQKMHHIVTNFEYHYLMATIHQATSRCRAWANGASGEMDGVSSSLALSVEASRSTLVYLRVAVQEMVGESFWMVVFYPMSAILTIFCNILLNPLCPRAEGDLELLNSTPELIRGIRFRRLTLNEVMHIKMIEDFVAELIRLGACAIRKAHQDEMG</sequence>
<keyword evidence="2" id="KW-0479">Metal-binding</keyword>
<protein>
    <recommendedName>
        <fullName evidence="8">Zn(2)-C6 fungal-type domain-containing protein</fullName>
    </recommendedName>
</protein>
<dbReference type="InterPro" id="IPR001138">
    <property type="entry name" value="Zn2Cys6_DnaBD"/>
</dbReference>
<dbReference type="PANTHER" id="PTHR46910:SF37">
    <property type="entry name" value="ZN(II)2CYS6 TRANSCRIPTION FACTOR (EUROFUNG)"/>
    <property type="match status" value="1"/>
</dbReference>
<keyword evidence="5" id="KW-0804">Transcription</keyword>
<feature type="compositionally biased region" description="Polar residues" evidence="7">
    <location>
        <begin position="81"/>
        <end position="91"/>
    </location>
</feature>
<dbReference type="Pfam" id="PF04082">
    <property type="entry name" value="Fungal_trans"/>
    <property type="match status" value="1"/>
</dbReference>
<evidence type="ECO:0000313" key="10">
    <source>
        <dbReference type="Proteomes" id="UP000829685"/>
    </source>
</evidence>
<dbReference type="Gene3D" id="4.10.240.10">
    <property type="entry name" value="Zn(2)-C6 fungal-type DNA-binding domain"/>
    <property type="match status" value="1"/>
</dbReference>
<evidence type="ECO:0000259" key="8">
    <source>
        <dbReference type="PROSITE" id="PS50048"/>
    </source>
</evidence>
<dbReference type="Pfam" id="PF00172">
    <property type="entry name" value="Zn_clus"/>
    <property type="match status" value="1"/>
</dbReference>